<sequence length="54" mass="6460">MTSDESITLVIFERRYNSYTEMLRFCLYNNITYRLSDTTIIDIAVVKLLKFICQ</sequence>
<organism evidence="1">
    <name type="scientific">Arundo donax</name>
    <name type="common">Giant reed</name>
    <name type="synonym">Donax arundinaceus</name>
    <dbReference type="NCBI Taxonomy" id="35708"/>
    <lineage>
        <taxon>Eukaryota</taxon>
        <taxon>Viridiplantae</taxon>
        <taxon>Streptophyta</taxon>
        <taxon>Embryophyta</taxon>
        <taxon>Tracheophyta</taxon>
        <taxon>Spermatophyta</taxon>
        <taxon>Magnoliopsida</taxon>
        <taxon>Liliopsida</taxon>
        <taxon>Poales</taxon>
        <taxon>Poaceae</taxon>
        <taxon>PACMAD clade</taxon>
        <taxon>Arundinoideae</taxon>
        <taxon>Arundineae</taxon>
        <taxon>Arundo</taxon>
    </lineage>
</organism>
<name>A0A0A9E4Q5_ARUDO</name>
<dbReference type="EMBL" id="GBRH01202854">
    <property type="protein sequence ID" value="JAD95041.1"/>
    <property type="molecule type" value="Transcribed_RNA"/>
</dbReference>
<reference evidence="1" key="2">
    <citation type="journal article" date="2015" name="Data Brief">
        <title>Shoot transcriptome of the giant reed, Arundo donax.</title>
        <authorList>
            <person name="Barrero R.A."/>
            <person name="Guerrero F.D."/>
            <person name="Moolhuijzen P."/>
            <person name="Goolsby J.A."/>
            <person name="Tidwell J."/>
            <person name="Bellgard S.E."/>
            <person name="Bellgard M.I."/>
        </authorList>
    </citation>
    <scope>NUCLEOTIDE SEQUENCE</scope>
    <source>
        <tissue evidence="1">Shoot tissue taken approximately 20 cm above the soil surface</tissue>
    </source>
</reference>
<protein>
    <submittedName>
        <fullName evidence="1">Uncharacterized protein</fullName>
    </submittedName>
</protein>
<accession>A0A0A9E4Q5</accession>
<dbReference type="AlphaFoldDB" id="A0A0A9E4Q5"/>
<proteinExistence type="predicted"/>
<reference evidence="1" key="1">
    <citation type="submission" date="2014-09" db="EMBL/GenBank/DDBJ databases">
        <authorList>
            <person name="Magalhaes I.L.F."/>
            <person name="Oliveira U."/>
            <person name="Santos F.R."/>
            <person name="Vidigal T.H.D.A."/>
            <person name="Brescovit A.D."/>
            <person name="Santos A.J."/>
        </authorList>
    </citation>
    <scope>NUCLEOTIDE SEQUENCE</scope>
    <source>
        <tissue evidence="1">Shoot tissue taken approximately 20 cm above the soil surface</tissue>
    </source>
</reference>
<evidence type="ECO:0000313" key="1">
    <source>
        <dbReference type="EMBL" id="JAD95041.1"/>
    </source>
</evidence>